<evidence type="ECO:0000259" key="2">
    <source>
        <dbReference type="Pfam" id="PF01575"/>
    </source>
</evidence>
<dbReference type="Proteomes" id="UP000295165">
    <property type="component" value="Unassembled WGS sequence"/>
</dbReference>
<organism evidence="4 5">
    <name type="scientific">Mycobacteroides franklinii</name>
    <dbReference type="NCBI Taxonomy" id="948102"/>
    <lineage>
        <taxon>Bacteria</taxon>
        <taxon>Bacillati</taxon>
        <taxon>Actinomycetota</taxon>
        <taxon>Actinomycetes</taxon>
        <taxon>Mycobacteriales</taxon>
        <taxon>Mycobacteriaceae</taxon>
        <taxon>Mycobacteroides</taxon>
    </lineage>
</organism>
<proteinExistence type="inferred from homology"/>
<dbReference type="GO" id="GO:0004300">
    <property type="term" value="F:enoyl-CoA hydratase activity"/>
    <property type="evidence" value="ECO:0007669"/>
    <property type="project" value="UniProtKB-EC"/>
</dbReference>
<dbReference type="PANTHER" id="PTHR42993:SF1">
    <property type="entry name" value="MAOC-LIKE DEHYDRATASE DOMAIN-CONTAINING PROTEIN"/>
    <property type="match status" value="1"/>
</dbReference>
<comment type="caution">
    <text evidence="4">The sequence shown here is derived from an EMBL/GenBank/DDBJ whole genome shotgun (WGS) entry which is preliminary data.</text>
</comment>
<dbReference type="InterPro" id="IPR039375">
    <property type="entry name" value="NodN-like"/>
</dbReference>
<dbReference type="Pfam" id="PF01575">
    <property type="entry name" value="MaoC_dehydratas"/>
    <property type="match status" value="1"/>
</dbReference>
<keyword evidence="4" id="KW-0456">Lyase</keyword>
<gene>
    <name evidence="4" type="ORF">CCUG63697_02661</name>
    <name evidence="3" type="ORF">EJ571_10705</name>
</gene>
<evidence type="ECO:0000313" key="5">
    <source>
        <dbReference type="Proteomes" id="UP000295165"/>
    </source>
</evidence>
<dbReference type="Gene3D" id="3.10.129.10">
    <property type="entry name" value="Hotdog Thioesterase"/>
    <property type="match status" value="1"/>
</dbReference>
<evidence type="ECO:0000313" key="3">
    <source>
        <dbReference type="EMBL" id="TDH22385.1"/>
    </source>
</evidence>
<accession>A0A4R8R4S2</accession>
<feature type="domain" description="MaoC-like" evidence="2">
    <location>
        <begin position="10"/>
        <end position="124"/>
    </location>
</feature>
<dbReference type="CDD" id="cd03450">
    <property type="entry name" value="NodN"/>
    <property type="match status" value="1"/>
</dbReference>
<reference evidence="3" key="1">
    <citation type="submission" date="2018-12" db="EMBL/GenBank/DDBJ databases">
        <authorList>
            <person name="Behra P.R.K."/>
            <person name="Das S."/>
            <person name="Pettersson B.M.F."/>
            <person name="Shirreff L."/>
            <person name="Ducote T."/>
            <person name="Jacobsson K.-G."/>
            <person name="Ennis D.G."/>
            <person name="Kirsebom L.A."/>
        </authorList>
    </citation>
    <scope>NUCLEOTIDE SEQUENCE</scope>
    <source>
        <strain evidence="3">DSM 45524</strain>
    </source>
</reference>
<protein>
    <submittedName>
        <fullName evidence="3">MaoC family dehydratase</fullName>
    </submittedName>
    <submittedName>
        <fullName evidence="4">Putative enoyl-CoA hydratase 1</fullName>
        <ecNumber evidence="4">4.2.1.17</ecNumber>
    </submittedName>
</protein>
<dbReference type="SUPFAM" id="SSF54637">
    <property type="entry name" value="Thioesterase/thiol ester dehydrase-isomerase"/>
    <property type="match status" value="1"/>
</dbReference>
<sequence>MEVFPSISEFEEAAGRELGPTGWKQITQDRVNGFADATDDQQWIHVDPDRAAQGPFGGTIAHGLLTLSLLPTFMHELYRVEGASMAINYGLNKVRFITPVPVGGRLRARSRIEHVARLDSAVQATLATTIEIEGAPKPAAVIESIVRYVG</sequence>
<dbReference type="EC" id="4.2.1.17" evidence="4"/>
<dbReference type="InterPro" id="IPR002539">
    <property type="entry name" value="MaoC-like_dom"/>
</dbReference>
<keyword evidence="5" id="KW-1185">Reference proteome</keyword>
<reference evidence="5 6" key="2">
    <citation type="journal article" date="2019" name="Sci. Rep.">
        <title>Extended insight into the Mycobacterium chelonae-abscessus complex through whole genome sequencing of Mycobacterium salmoniphilum outbreak and Mycobacterium salmoniphilum-like strains.</title>
        <authorList>
            <person name="Behra P.R.K."/>
            <person name="Das S."/>
            <person name="Pettersson B.M.F."/>
            <person name="Shirreff L."/>
            <person name="DuCote T."/>
            <person name="Jacobsson K.G."/>
            <person name="Ennis D.G."/>
            <person name="Kirsebom L.A."/>
        </authorList>
    </citation>
    <scope>NUCLEOTIDE SEQUENCE [LARGE SCALE GENOMIC DNA]</scope>
    <source>
        <strain evidence="4 5">CCUG 63697</strain>
        <strain evidence="3 6">DSM 45524</strain>
    </source>
</reference>
<dbReference type="RefSeq" id="WP_078333885.1">
    <property type="nucleotide sequence ID" value="NZ_MAFQ01000005.1"/>
</dbReference>
<dbReference type="PANTHER" id="PTHR42993">
    <property type="entry name" value="MAOC-LIKE DEHYDRATASE DOMAIN-CONTAINING PROTEIN"/>
    <property type="match status" value="1"/>
</dbReference>
<evidence type="ECO:0000256" key="1">
    <source>
        <dbReference type="ARBA" id="ARBA00005254"/>
    </source>
</evidence>
<evidence type="ECO:0000313" key="6">
    <source>
        <dbReference type="Proteomes" id="UP000295627"/>
    </source>
</evidence>
<dbReference type="EMBL" id="RXLR01000014">
    <property type="protein sequence ID" value="TDH22385.1"/>
    <property type="molecule type" value="Genomic_DNA"/>
</dbReference>
<dbReference type="InterPro" id="IPR029069">
    <property type="entry name" value="HotDog_dom_sf"/>
</dbReference>
<name>A0A4R8R4S2_9MYCO</name>
<comment type="similarity">
    <text evidence="1">Belongs to the enoyl-CoA hydratase/isomerase family.</text>
</comment>
<dbReference type="Proteomes" id="UP000295627">
    <property type="component" value="Unassembled WGS sequence"/>
</dbReference>
<dbReference type="AlphaFoldDB" id="A0A4R8R4S2"/>
<evidence type="ECO:0000313" key="4">
    <source>
        <dbReference type="EMBL" id="TDZ51145.1"/>
    </source>
</evidence>
<dbReference type="EMBL" id="PECC01000027">
    <property type="protein sequence ID" value="TDZ51145.1"/>
    <property type="molecule type" value="Genomic_DNA"/>
</dbReference>